<feature type="transmembrane region" description="Helical" evidence="1">
    <location>
        <begin position="36"/>
        <end position="55"/>
    </location>
</feature>
<feature type="transmembrane region" description="Helical" evidence="1">
    <location>
        <begin position="6"/>
        <end position="24"/>
    </location>
</feature>
<comment type="caution">
    <text evidence="2">The sequence shown here is derived from an EMBL/GenBank/DDBJ whole genome shotgun (WGS) entry which is preliminary data.</text>
</comment>
<dbReference type="InterPro" id="IPR008972">
    <property type="entry name" value="Cupredoxin"/>
</dbReference>
<sequence>MNIGQIVVGIIILLVVVIGLLVILLSRTNAVQKTGYGSLAMLSLVAMMIPVFWIIENQNQASSTQKLQAYAIEQGVKVFVTNCTDDCYAIGNKDQLLYVKYLGYDLADLNKMTDNQLKALITAGSYNPNAPQPGNVNTIPRRDTFGGQLKAIDIDYLFALFRSAEPTYAKKQGYTGDAAMNGFHGLIEYLQANNKNLYDQAVTRGKNGQFGEAIDKTAESAITIHILPAGQVKVCTSSDGCFEYAHLKVKVGTKITWINEDKLAHTVTAIDSSNLSSPKALPDVFDSKSLETGKSFEWTVTDAAYNLDKDSHRVIYYCSVHPTMQAELEIVPAQQA</sequence>
<dbReference type="RefSeq" id="WP_220199203.1">
    <property type="nucleotide sequence ID" value="NZ_BNJF01000007.1"/>
</dbReference>
<dbReference type="PANTHER" id="PTHR36507:SF1">
    <property type="entry name" value="BLL1555 PROTEIN"/>
    <property type="match status" value="1"/>
</dbReference>
<name>A0A8J3MVC3_9CHLR</name>
<keyword evidence="1" id="KW-0472">Membrane</keyword>
<dbReference type="Proteomes" id="UP000612362">
    <property type="component" value="Unassembled WGS sequence"/>
</dbReference>
<organism evidence="2 3">
    <name type="scientific">Ktedonospora formicarum</name>
    <dbReference type="NCBI Taxonomy" id="2778364"/>
    <lineage>
        <taxon>Bacteria</taxon>
        <taxon>Bacillati</taxon>
        <taxon>Chloroflexota</taxon>
        <taxon>Ktedonobacteria</taxon>
        <taxon>Ktedonobacterales</taxon>
        <taxon>Ktedonobacteraceae</taxon>
        <taxon>Ktedonospora</taxon>
    </lineage>
</organism>
<dbReference type="EMBL" id="BNJF01000007">
    <property type="protein sequence ID" value="GHO50142.1"/>
    <property type="molecule type" value="Genomic_DNA"/>
</dbReference>
<dbReference type="Gene3D" id="2.60.40.420">
    <property type="entry name" value="Cupredoxins - blue copper proteins"/>
    <property type="match status" value="1"/>
</dbReference>
<accession>A0A8J3MVC3</accession>
<dbReference type="SUPFAM" id="SSF49503">
    <property type="entry name" value="Cupredoxins"/>
    <property type="match status" value="1"/>
</dbReference>
<evidence type="ECO:0000256" key="1">
    <source>
        <dbReference type="SAM" id="Phobius"/>
    </source>
</evidence>
<dbReference type="InterPro" id="IPR052721">
    <property type="entry name" value="ET_Amicyanin"/>
</dbReference>
<protein>
    <recommendedName>
        <fullName evidence="4">Blue (type 1) copper domain-containing protein</fullName>
    </recommendedName>
</protein>
<reference evidence="2" key="1">
    <citation type="submission" date="2020-10" db="EMBL/GenBank/DDBJ databases">
        <title>Taxonomic study of unclassified bacteria belonging to the class Ktedonobacteria.</title>
        <authorList>
            <person name="Yabe S."/>
            <person name="Wang C.M."/>
            <person name="Zheng Y."/>
            <person name="Sakai Y."/>
            <person name="Cavaletti L."/>
            <person name="Monciardini P."/>
            <person name="Donadio S."/>
        </authorList>
    </citation>
    <scope>NUCLEOTIDE SEQUENCE</scope>
    <source>
        <strain evidence="2">SOSP1-1</strain>
    </source>
</reference>
<gene>
    <name evidence="2" type="ORF">KSX_83050</name>
</gene>
<evidence type="ECO:0000313" key="2">
    <source>
        <dbReference type="EMBL" id="GHO50142.1"/>
    </source>
</evidence>
<keyword evidence="1" id="KW-0812">Transmembrane</keyword>
<dbReference type="AlphaFoldDB" id="A0A8J3MVC3"/>
<keyword evidence="3" id="KW-1185">Reference proteome</keyword>
<evidence type="ECO:0008006" key="4">
    <source>
        <dbReference type="Google" id="ProtNLM"/>
    </source>
</evidence>
<proteinExistence type="predicted"/>
<evidence type="ECO:0000313" key="3">
    <source>
        <dbReference type="Proteomes" id="UP000612362"/>
    </source>
</evidence>
<dbReference type="PANTHER" id="PTHR36507">
    <property type="entry name" value="BLL1555 PROTEIN"/>
    <property type="match status" value="1"/>
</dbReference>
<keyword evidence="1" id="KW-1133">Transmembrane helix</keyword>